<dbReference type="AlphaFoldDB" id="A0A0A9HIR7"/>
<sequence length="25" mass="2891">MFFVSLHVVSGFLLMTFVSIFFHQG</sequence>
<keyword evidence="1" id="KW-0812">Transmembrane</keyword>
<accession>A0A0A9HIR7</accession>
<reference evidence="2" key="2">
    <citation type="journal article" date="2015" name="Data Brief">
        <title>Shoot transcriptome of the giant reed, Arundo donax.</title>
        <authorList>
            <person name="Barrero R.A."/>
            <person name="Guerrero F.D."/>
            <person name="Moolhuijzen P."/>
            <person name="Goolsby J.A."/>
            <person name="Tidwell J."/>
            <person name="Bellgard S.E."/>
            <person name="Bellgard M.I."/>
        </authorList>
    </citation>
    <scope>NUCLEOTIDE SEQUENCE</scope>
    <source>
        <tissue evidence="2">Shoot tissue taken approximately 20 cm above the soil surface</tissue>
    </source>
</reference>
<keyword evidence="1" id="KW-1133">Transmembrane helix</keyword>
<dbReference type="EMBL" id="GBRH01161289">
    <property type="protein sequence ID" value="JAE36607.1"/>
    <property type="molecule type" value="Transcribed_RNA"/>
</dbReference>
<feature type="transmembrane region" description="Helical" evidence="1">
    <location>
        <begin position="6"/>
        <end position="23"/>
    </location>
</feature>
<proteinExistence type="predicted"/>
<reference evidence="2" key="1">
    <citation type="submission" date="2014-09" db="EMBL/GenBank/DDBJ databases">
        <authorList>
            <person name="Magalhaes I.L.F."/>
            <person name="Oliveira U."/>
            <person name="Santos F.R."/>
            <person name="Vidigal T.H.D.A."/>
            <person name="Brescovit A.D."/>
            <person name="Santos A.J."/>
        </authorList>
    </citation>
    <scope>NUCLEOTIDE SEQUENCE</scope>
    <source>
        <tissue evidence="2">Shoot tissue taken approximately 20 cm above the soil surface</tissue>
    </source>
</reference>
<protein>
    <submittedName>
        <fullName evidence="2">Uncharacterized protein</fullName>
    </submittedName>
</protein>
<evidence type="ECO:0000256" key="1">
    <source>
        <dbReference type="SAM" id="Phobius"/>
    </source>
</evidence>
<name>A0A0A9HIR7_ARUDO</name>
<evidence type="ECO:0000313" key="2">
    <source>
        <dbReference type="EMBL" id="JAE36607.1"/>
    </source>
</evidence>
<organism evidence="2">
    <name type="scientific">Arundo donax</name>
    <name type="common">Giant reed</name>
    <name type="synonym">Donax arundinaceus</name>
    <dbReference type="NCBI Taxonomy" id="35708"/>
    <lineage>
        <taxon>Eukaryota</taxon>
        <taxon>Viridiplantae</taxon>
        <taxon>Streptophyta</taxon>
        <taxon>Embryophyta</taxon>
        <taxon>Tracheophyta</taxon>
        <taxon>Spermatophyta</taxon>
        <taxon>Magnoliopsida</taxon>
        <taxon>Liliopsida</taxon>
        <taxon>Poales</taxon>
        <taxon>Poaceae</taxon>
        <taxon>PACMAD clade</taxon>
        <taxon>Arundinoideae</taxon>
        <taxon>Arundineae</taxon>
        <taxon>Arundo</taxon>
    </lineage>
</organism>
<keyword evidence="1" id="KW-0472">Membrane</keyword>